<evidence type="ECO:0000259" key="1">
    <source>
        <dbReference type="Pfam" id="PF01872"/>
    </source>
</evidence>
<dbReference type="OrthoDB" id="7342392at2"/>
<dbReference type="InterPro" id="IPR002734">
    <property type="entry name" value="RibDG_C"/>
</dbReference>
<sequence length="187" mass="20360">MGDVIVIEFTTLDGVVSDPDGRWGTDHGGWAFRYGPGPVSDDKFRLGARMERGVQLYGRRTWEHFARLWPGRDTDYARVMNAAPKRVATRTGIDPSAWSNSAAIDGDPVAWVEAERTRCDVLVIGSLSLVHALAAADLVDEYRLVTFPTVVGAGDRLFATGTPTGFRFTAAEPADAAVLTIVRRVIP</sequence>
<dbReference type="SUPFAM" id="SSF53597">
    <property type="entry name" value="Dihydrofolate reductase-like"/>
    <property type="match status" value="1"/>
</dbReference>
<gene>
    <name evidence="2" type="ORF">SAMN05443668_11777</name>
</gene>
<dbReference type="InterPro" id="IPR024072">
    <property type="entry name" value="DHFR-like_dom_sf"/>
</dbReference>
<keyword evidence="3" id="KW-1185">Reference proteome</keyword>
<dbReference type="STRING" id="134849.SAMN05443668_11777"/>
<dbReference type="EMBL" id="FRCS01000017">
    <property type="protein sequence ID" value="SHN46694.1"/>
    <property type="molecule type" value="Genomic_DNA"/>
</dbReference>
<dbReference type="GO" id="GO:0008703">
    <property type="term" value="F:5-amino-6-(5-phosphoribosylamino)uracil reductase activity"/>
    <property type="evidence" value="ECO:0007669"/>
    <property type="project" value="InterPro"/>
</dbReference>
<dbReference type="RefSeq" id="WP_073263896.1">
    <property type="nucleotide sequence ID" value="NZ_FRCS01000017.1"/>
</dbReference>
<dbReference type="Gene3D" id="3.40.430.10">
    <property type="entry name" value="Dihydrofolate Reductase, subunit A"/>
    <property type="match status" value="1"/>
</dbReference>
<dbReference type="AlphaFoldDB" id="A0A1M7RKA4"/>
<organism evidence="2 3">
    <name type="scientific">Cryptosporangium aurantiacum</name>
    <dbReference type="NCBI Taxonomy" id="134849"/>
    <lineage>
        <taxon>Bacteria</taxon>
        <taxon>Bacillati</taxon>
        <taxon>Actinomycetota</taxon>
        <taxon>Actinomycetes</taxon>
        <taxon>Cryptosporangiales</taxon>
        <taxon>Cryptosporangiaceae</taxon>
        <taxon>Cryptosporangium</taxon>
    </lineage>
</organism>
<proteinExistence type="predicted"/>
<dbReference type="GO" id="GO:0009231">
    <property type="term" value="P:riboflavin biosynthetic process"/>
    <property type="evidence" value="ECO:0007669"/>
    <property type="project" value="InterPro"/>
</dbReference>
<accession>A0A1M7RKA4</accession>
<reference evidence="2 3" key="1">
    <citation type="submission" date="2016-11" db="EMBL/GenBank/DDBJ databases">
        <authorList>
            <person name="Jaros S."/>
            <person name="Januszkiewicz K."/>
            <person name="Wedrychowicz H."/>
        </authorList>
    </citation>
    <scope>NUCLEOTIDE SEQUENCE [LARGE SCALE GENOMIC DNA]</scope>
    <source>
        <strain evidence="2 3">DSM 46144</strain>
    </source>
</reference>
<protein>
    <submittedName>
        <fullName evidence="2">RibD C-terminal domain-containing protein</fullName>
    </submittedName>
</protein>
<dbReference type="Proteomes" id="UP000184440">
    <property type="component" value="Unassembled WGS sequence"/>
</dbReference>
<feature type="domain" description="Bacterial bifunctional deaminase-reductase C-terminal" evidence="1">
    <location>
        <begin position="4"/>
        <end position="164"/>
    </location>
</feature>
<dbReference type="Pfam" id="PF01872">
    <property type="entry name" value="RibD_C"/>
    <property type="match status" value="1"/>
</dbReference>
<evidence type="ECO:0000313" key="3">
    <source>
        <dbReference type="Proteomes" id="UP000184440"/>
    </source>
</evidence>
<evidence type="ECO:0000313" key="2">
    <source>
        <dbReference type="EMBL" id="SHN46694.1"/>
    </source>
</evidence>
<name>A0A1M7RKA4_9ACTN</name>